<accession>A0ABU6GB37</accession>
<gene>
    <name evidence="1" type="ORF">P4I72_29045</name>
</gene>
<keyword evidence="2" id="KW-1185">Reference proteome</keyword>
<comment type="caution">
    <text evidence="1">The sequence shown here is derived from an EMBL/GenBank/DDBJ whole genome shotgun (WGS) entry which is preliminary data.</text>
</comment>
<proteinExistence type="predicted"/>
<protein>
    <submittedName>
        <fullName evidence="1">Uncharacterized protein</fullName>
    </submittedName>
</protein>
<dbReference type="EMBL" id="JARLKY010000087">
    <property type="protein sequence ID" value="MEC0231151.1"/>
    <property type="molecule type" value="Genomic_DNA"/>
</dbReference>
<sequence>MKTDMTIDVTTGCFEAKVDPKTTYTPAYLKLTSGGSEIGIQATDEQLEEIAYAIQIHLKRGRVHEFPDQQLILNAESHTAVEERIA</sequence>
<dbReference type="RefSeq" id="WP_326075086.1">
    <property type="nucleotide sequence ID" value="NZ_JARLKY010000087.1"/>
</dbReference>
<evidence type="ECO:0000313" key="2">
    <source>
        <dbReference type="Proteomes" id="UP001338137"/>
    </source>
</evidence>
<name>A0ABU6GB37_9BACL</name>
<evidence type="ECO:0000313" key="1">
    <source>
        <dbReference type="EMBL" id="MEC0231151.1"/>
    </source>
</evidence>
<reference evidence="1 2" key="1">
    <citation type="submission" date="2023-03" db="EMBL/GenBank/DDBJ databases">
        <title>Bacillus Genome Sequencing.</title>
        <authorList>
            <person name="Dunlap C."/>
        </authorList>
    </citation>
    <scope>NUCLEOTIDE SEQUENCE [LARGE SCALE GENOMIC DNA]</scope>
    <source>
        <strain evidence="1 2">BD-533</strain>
    </source>
</reference>
<dbReference type="Proteomes" id="UP001338137">
    <property type="component" value="Unassembled WGS sequence"/>
</dbReference>
<organism evidence="1 2">
    <name type="scientific">Paenibacillus alba</name>
    <dbReference type="NCBI Taxonomy" id="1197127"/>
    <lineage>
        <taxon>Bacteria</taxon>
        <taxon>Bacillati</taxon>
        <taxon>Bacillota</taxon>
        <taxon>Bacilli</taxon>
        <taxon>Bacillales</taxon>
        <taxon>Paenibacillaceae</taxon>
        <taxon>Paenibacillus</taxon>
    </lineage>
</organism>